<dbReference type="Proteomes" id="UP000028828">
    <property type="component" value="Unassembled WGS sequence"/>
</dbReference>
<proteinExistence type="predicted"/>
<evidence type="ECO:0000313" key="4">
    <source>
        <dbReference type="Proteomes" id="UP000028828"/>
    </source>
</evidence>
<reference evidence="3 4" key="1">
    <citation type="submission" date="2014-03" db="EMBL/GenBank/DDBJ databases">
        <authorList>
            <person name="Sibley D."/>
            <person name="Venepally P."/>
            <person name="Karamycheva S."/>
            <person name="Hadjithomas M."/>
            <person name="Khan A."/>
            <person name="Brunk B."/>
            <person name="Roos D."/>
            <person name="Caler E."/>
            <person name="Lorenzi H."/>
        </authorList>
    </citation>
    <scope>NUCLEOTIDE SEQUENCE [LARGE SCALE GENOMIC DNA]</scope>
    <source>
        <strain evidence="4">p89</strain>
    </source>
</reference>
<dbReference type="EMBL" id="AEYI02002118">
    <property type="protein sequence ID" value="KFG29879.1"/>
    <property type="molecule type" value="Genomic_DNA"/>
</dbReference>
<dbReference type="GO" id="GO:0008168">
    <property type="term" value="F:methyltransferase activity"/>
    <property type="evidence" value="ECO:0007669"/>
    <property type="project" value="UniProtKB-KW"/>
</dbReference>
<feature type="region of interest" description="Disordered" evidence="2">
    <location>
        <begin position="24"/>
        <end position="50"/>
    </location>
</feature>
<feature type="compositionally biased region" description="Basic and acidic residues" evidence="2">
    <location>
        <begin position="24"/>
        <end position="43"/>
    </location>
</feature>
<keyword evidence="3" id="KW-0808">Transferase</keyword>
<comment type="caution">
    <text evidence="3">The sequence shown here is derived from an EMBL/GenBank/DDBJ whole genome shotgun (WGS) entry which is preliminary data.</text>
</comment>
<dbReference type="GO" id="GO:0032259">
    <property type="term" value="P:methylation"/>
    <property type="evidence" value="ECO:0007669"/>
    <property type="project" value="UniProtKB-KW"/>
</dbReference>
<accession>A0A086JCL1</accession>
<evidence type="ECO:0000256" key="2">
    <source>
        <dbReference type="SAM" id="MobiDB-lite"/>
    </source>
</evidence>
<dbReference type="VEuPathDB" id="ToxoDB:TGP89_297150A"/>
<dbReference type="SUPFAM" id="SSF82185">
    <property type="entry name" value="Histone H3 K4-specific methyltransferase SET7/9 N-terminal domain"/>
    <property type="match status" value="1"/>
</dbReference>
<keyword evidence="3" id="KW-0489">Methyltransferase</keyword>
<sequence>MGSALSACRCFEVEPFVDHISEVCPARDKAENGPQRGRNDRQGSDNAVDRSQVIYEGAYKDGKRHGFGVLLRPCGSRFEGFFLNDAANGFGKFVHPSGQEKDGGEVYGPLRT</sequence>
<evidence type="ECO:0000256" key="1">
    <source>
        <dbReference type="ARBA" id="ARBA00022737"/>
    </source>
</evidence>
<organism evidence="3 4">
    <name type="scientific">Toxoplasma gondii p89</name>
    <dbReference type="NCBI Taxonomy" id="943119"/>
    <lineage>
        <taxon>Eukaryota</taxon>
        <taxon>Sar</taxon>
        <taxon>Alveolata</taxon>
        <taxon>Apicomplexa</taxon>
        <taxon>Conoidasida</taxon>
        <taxon>Coccidia</taxon>
        <taxon>Eucoccidiorida</taxon>
        <taxon>Eimeriorina</taxon>
        <taxon>Sarcocystidae</taxon>
        <taxon>Toxoplasma</taxon>
    </lineage>
</organism>
<dbReference type="EC" id="2.1.1.43" evidence="3"/>
<dbReference type="Gene3D" id="2.20.110.10">
    <property type="entry name" value="Histone H3 K4-specific methyltransferase SET7/9 N-terminal domain"/>
    <property type="match status" value="1"/>
</dbReference>
<dbReference type="Pfam" id="PF02493">
    <property type="entry name" value="MORN"/>
    <property type="match status" value="2"/>
</dbReference>
<name>A0A086JCL1_TOXGO</name>
<evidence type="ECO:0000313" key="3">
    <source>
        <dbReference type="EMBL" id="KFG29879.1"/>
    </source>
</evidence>
<gene>
    <name evidence="3" type="ORF">TGP89_297150A</name>
</gene>
<dbReference type="AlphaFoldDB" id="A0A086JCL1"/>
<protein>
    <submittedName>
        <fullName evidence="3">MORN repeat-containing protein</fullName>
        <ecNumber evidence="3">2.1.1.43</ecNumber>
    </submittedName>
</protein>
<dbReference type="InterPro" id="IPR003409">
    <property type="entry name" value="MORN"/>
</dbReference>
<keyword evidence="1" id="KW-0677">Repeat</keyword>